<organism evidence="1 2">
    <name type="scientific">Cetraspora pellucida</name>
    <dbReference type="NCBI Taxonomy" id="1433469"/>
    <lineage>
        <taxon>Eukaryota</taxon>
        <taxon>Fungi</taxon>
        <taxon>Fungi incertae sedis</taxon>
        <taxon>Mucoromycota</taxon>
        <taxon>Glomeromycotina</taxon>
        <taxon>Glomeromycetes</taxon>
        <taxon>Diversisporales</taxon>
        <taxon>Gigasporaceae</taxon>
        <taxon>Cetraspora</taxon>
    </lineage>
</organism>
<sequence length="261" mass="29869">MSLSSFSDTEESITTTSATSTASTKNENNSDFAYCKICELNLVGSQQKLYLYTCKGNNTSNMIAHLRDKHNIIKDNYTDYLDEHNELKCDQTKVTNYFNHAVPPCSLHMQQLIARKLIQFIIQFVEPLYILQDESFRELIYTSKSHHSYLGITVTWLLSDFKFQKALLSCDHLAHPHTGETISKELLLRQPCATHILQLSVKKGLKQCKSIHHRVKSLQAFFQLSKQAQCLREAQCEFNISEDSQNTVANSLDVLTNVKTR</sequence>
<accession>A0ACA9LD40</accession>
<reference evidence="1" key="1">
    <citation type="submission" date="2021-06" db="EMBL/GenBank/DDBJ databases">
        <authorList>
            <person name="Kallberg Y."/>
            <person name="Tangrot J."/>
            <person name="Rosling A."/>
        </authorList>
    </citation>
    <scope>NUCLEOTIDE SEQUENCE</scope>
    <source>
        <strain evidence="1">28 12/20/2015</strain>
    </source>
</reference>
<gene>
    <name evidence="1" type="ORF">SPELUC_LOCUS3868</name>
</gene>
<name>A0ACA9LD40_9GLOM</name>
<proteinExistence type="predicted"/>
<comment type="caution">
    <text evidence="1">The sequence shown here is derived from an EMBL/GenBank/DDBJ whole genome shotgun (WGS) entry which is preliminary data.</text>
</comment>
<evidence type="ECO:0000313" key="1">
    <source>
        <dbReference type="EMBL" id="CAG8519579.1"/>
    </source>
</evidence>
<protein>
    <submittedName>
        <fullName evidence="1">1268_t:CDS:1</fullName>
    </submittedName>
</protein>
<keyword evidence="2" id="KW-1185">Reference proteome</keyword>
<dbReference type="Proteomes" id="UP000789366">
    <property type="component" value="Unassembled WGS sequence"/>
</dbReference>
<evidence type="ECO:0000313" key="2">
    <source>
        <dbReference type="Proteomes" id="UP000789366"/>
    </source>
</evidence>
<dbReference type="EMBL" id="CAJVPW010003151">
    <property type="protein sequence ID" value="CAG8519579.1"/>
    <property type="molecule type" value="Genomic_DNA"/>
</dbReference>